<dbReference type="Pfam" id="PF00702">
    <property type="entry name" value="Hydrolase"/>
    <property type="match status" value="1"/>
</dbReference>
<keyword evidence="4 15" id="KW-1003">Cell membrane</keyword>
<evidence type="ECO:0000256" key="13">
    <source>
        <dbReference type="ARBA" id="ARBA00023065"/>
    </source>
</evidence>
<name>A0A090D351_9BACT</name>
<organism evidence="17 18">
    <name type="scientific">Candidatus Criblamydia sequanensis CRIB-18</name>
    <dbReference type="NCBI Taxonomy" id="1437425"/>
    <lineage>
        <taxon>Bacteria</taxon>
        <taxon>Pseudomonadati</taxon>
        <taxon>Chlamydiota</taxon>
        <taxon>Chlamydiia</taxon>
        <taxon>Parachlamydiales</taxon>
        <taxon>Candidatus Criblamydiaceae</taxon>
        <taxon>Candidatus Criblamydia</taxon>
    </lineage>
</organism>
<dbReference type="STRING" id="1437425.CSEC_2389"/>
<dbReference type="EC" id="3.6.3.-" evidence="17"/>
<dbReference type="SUPFAM" id="SSF56784">
    <property type="entry name" value="HAD-like"/>
    <property type="match status" value="1"/>
</dbReference>
<evidence type="ECO:0000256" key="10">
    <source>
        <dbReference type="ARBA" id="ARBA00022842"/>
    </source>
</evidence>
<dbReference type="NCBIfam" id="TIGR01494">
    <property type="entry name" value="ATPase_P-type"/>
    <property type="match status" value="1"/>
</dbReference>
<dbReference type="GO" id="GO:0016887">
    <property type="term" value="F:ATP hydrolysis activity"/>
    <property type="evidence" value="ECO:0007669"/>
    <property type="project" value="InterPro"/>
</dbReference>
<dbReference type="Gene3D" id="3.30.70.100">
    <property type="match status" value="1"/>
</dbReference>
<dbReference type="Gene3D" id="2.70.150.10">
    <property type="entry name" value="Calcium-transporting ATPase, cytoplasmic transduction domain A"/>
    <property type="match status" value="1"/>
</dbReference>
<dbReference type="InterPro" id="IPR023214">
    <property type="entry name" value="HAD_sf"/>
</dbReference>
<dbReference type="OrthoDB" id="9766480at2"/>
<evidence type="ECO:0000313" key="17">
    <source>
        <dbReference type="EMBL" id="CDR35195.1"/>
    </source>
</evidence>
<dbReference type="InterPro" id="IPR006121">
    <property type="entry name" value="HMA_dom"/>
</dbReference>
<evidence type="ECO:0000256" key="8">
    <source>
        <dbReference type="ARBA" id="ARBA00022741"/>
    </source>
</evidence>
<keyword evidence="12 15" id="KW-1133">Transmembrane helix</keyword>
<dbReference type="InterPro" id="IPR027256">
    <property type="entry name" value="P-typ_ATPase_IB"/>
</dbReference>
<keyword evidence="13" id="KW-0406">Ion transport</keyword>
<dbReference type="Gene3D" id="3.40.1110.10">
    <property type="entry name" value="Calcium-transporting ATPase, cytoplasmic domain N"/>
    <property type="match status" value="1"/>
</dbReference>
<dbReference type="GO" id="GO:0005524">
    <property type="term" value="F:ATP binding"/>
    <property type="evidence" value="ECO:0007669"/>
    <property type="project" value="UniProtKB-UniRule"/>
</dbReference>
<dbReference type="Proteomes" id="UP000031552">
    <property type="component" value="Unassembled WGS sequence"/>
</dbReference>
<keyword evidence="3" id="KW-0813">Transport</keyword>
<keyword evidence="18" id="KW-1185">Reference proteome</keyword>
<dbReference type="CDD" id="cd00371">
    <property type="entry name" value="HMA"/>
    <property type="match status" value="1"/>
</dbReference>
<dbReference type="SUPFAM" id="SSF55008">
    <property type="entry name" value="HMA, heavy metal-associated domain"/>
    <property type="match status" value="1"/>
</dbReference>
<keyword evidence="17" id="KW-0378">Hydrolase</keyword>
<comment type="subcellular location">
    <subcellularLocation>
        <location evidence="1">Cell membrane</location>
        <topology evidence="1">Multi-pass membrane protein</topology>
    </subcellularLocation>
</comment>
<feature type="transmembrane region" description="Helical" evidence="15">
    <location>
        <begin position="412"/>
        <end position="433"/>
    </location>
</feature>
<protein>
    <submittedName>
        <fullName evidence="17">Heavy metal translocating P-type ATPase</fullName>
        <ecNumber evidence="17">3.6.3.-</ecNumber>
    </submittedName>
</protein>
<evidence type="ECO:0000256" key="11">
    <source>
        <dbReference type="ARBA" id="ARBA00022967"/>
    </source>
</evidence>
<keyword evidence="14 15" id="KW-0472">Membrane</keyword>
<dbReference type="GO" id="GO:0005507">
    <property type="term" value="F:copper ion binding"/>
    <property type="evidence" value="ECO:0007669"/>
    <property type="project" value="TreeGrafter"/>
</dbReference>
<evidence type="ECO:0000256" key="9">
    <source>
        <dbReference type="ARBA" id="ARBA00022840"/>
    </source>
</evidence>
<keyword evidence="9 15" id="KW-0067">ATP-binding</keyword>
<dbReference type="InterPro" id="IPR036412">
    <property type="entry name" value="HAD-like_sf"/>
</dbReference>
<keyword evidence="7 15" id="KW-0479">Metal-binding</keyword>
<evidence type="ECO:0000256" key="1">
    <source>
        <dbReference type="ARBA" id="ARBA00004651"/>
    </source>
</evidence>
<evidence type="ECO:0000313" key="18">
    <source>
        <dbReference type="Proteomes" id="UP000031552"/>
    </source>
</evidence>
<dbReference type="PRINTS" id="PR00943">
    <property type="entry name" value="CUATPASE"/>
</dbReference>
<dbReference type="Gene3D" id="3.40.50.1000">
    <property type="entry name" value="HAD superfamily/HAD-like"/>
    <property type="match status" value="1"/>
</dbReference>
<gene>
    <name evidence="17" type="ORF">CSEC_2389</name>
</gene>
<reference evidence="17" key="2">
    <citation type="submission" date="2014-09" db="EMBL/GenBank/DDBJ databases">
        <title>Criblamydia sequanensis harbors a mega-plasmid encoding arsenite resistance.</title>
        <authorList>
            <person name="Bertelli C."/>
            <person name="Goesmann A."/>
            <person name="Greub G."/>
        </authorList>
    </citation>
    <scope>NUCLEOTIDE SEQUENCE [LARGE SCALE GENOMIC DNA]</scope>
    <source>
        <strain evidence="17">CRIB-18</strain>
    </source>
</reference>
<dbReference type="GO" id="GO:0005886">
    <property type="term" value="C:plasma membrane"/>
    <property type="evidence" value="ECO:0007669"/>
    <property type="project" value="UniProtKB-SubCell"/>
</dbReference>
<evidence type="ECO:0000256" key="4">
    <source>
        <dbReference type="ARBA" id="ARBA00022475"/>
    </source>
</evidence>
<evidence type="ECO:0000256" key="6">
    <source>
        <dbReference type="ARBA" id="ARBA00022692"/>
    </source>
</evidence>
<dbReference type="PROSITE" id="PS00154">
    <property type="entry name" value="ATPASE_E1_E2"/>
    <property type="match status" value="1"/>
</dbReference>
<dbReference type="SUPFAM" id="SSF81665">
    <property type="entry name" value="Calcium ATPase, transmembrane domain M"/>
    <property type="match status" value="1"/>
</dbReference>
<sequence length="784" mass="86298">MSALPCNLCGSLSSGGYYSKDKIFCCPGCLTVYSILEARGEALEKENPLFQEALKSGVISNPNLLEEIQEKKSASHDLQKLYLEIKDMWCSACALGISYLLLRKKGVYSALVDYATDIGKIEFDPCLISKEEILKLINKMGYQPSLLESDEKKGRSTSLNKRFGVAAFCSLNIMMMAYPIYISHFEKIKGDHDLLFAWISFFLSLPIVTFSAIPIYKKALIAAKVKRFGMESLATMAILASFFLSSYELFKGSSEVYFDSLAVIVTLILGGKIIEGKAKFSAKDSLLRLLKAKPKRARKKNEDGGFEFRPIKEIKIGDSLLVHSGEKIVLDGKVIEGEGSIDESLMTGEPFPVFKSKDAKVVGGTFLQNGSLTYQVEALEEESTLQKIIQMIEEGLGKKTSYERAVEPILKWFVPALLFFITATAGIELLFFNLSSHDILLRVLAILLISCPCAIGIAAPFVESKLLESLSKEGIIIKNRAVLRVLAEPLFFIFDKTGTLTEGKFLVLDGLEKLSQKEKTQLKSLTSKSIHPISRAIFKELSEETCAVNALLEHPGMGIEGEIMNEKIVLGSKKFLDAIGISFGEDFQPRSKSFTTTVYASFSHGKAMPILLGDKIKKEASELITNLGSENTFLLSGDKEESVQAVANSLKMPKWLSECHPLSKKELVEKLKREGKTICMIGDGINDAPALTASNVSISVVSASDITAQSADVLLTQDSLKKIEVLFALSKKGKKLIRQNLFWAFFYNIIGIGLAGFGLLTPLYSAFAMTLSSIFVTLNARRMG</sequence>
<evidence type="ECO:0000256" key="12">
    <source>
        <dbReference type="ARBA" id="ARBA00022989"/>
    </source>
</evidence>
<dbReference type="Pfam" id="PF00122">
    <property type="entry name" value="E1-E2_ATPase"/>
    <property type="match status" value="1"/>
</dbReference>
<dbReference type="InterPro" id="IPR036163">
    <property type="entry name" value="HMA_dom_sf"/>
</dbReference>
<dbReference type="EMBL" id="CCEJ010000014">
    <property type="protein sequence ID" value="CDR35195.1"/>
    <property type="molecule type" value="Genomic_DNA"/>
</dbReference>
<dbReference type="InterPro" id="IPR023299">
    <property type="entry name" value="ATPase_P-typ_cyto_dom_N"/>
</dbReference>
<evidence type="ECO:0000256" key="2">
    <source>
        <dbReference type="ARBA" id="ARBA00006024"/>
    </source>
</evidence>
<dbReference type="InterPro" id="IPR001757">
    <property type="entry name" value="P_typ_ATPase"/>
</dbReference>
<feature type="transmembrane region" description="Helical" evidence="15">
    <location>
        <begin position="163"/>
        <end position="182"/>
    </location>
</feature>
<feature type="transmembrane region" description="Helical" evidence="15">
    <location>
        <begin position="228"/>
        <end position="250"/>
    </location>
</feature>
<accession>A0A090D351</accession>
<dbReference type="GO" id="GO:0043682">
    <property type="term" value="F:P-type divalent copper transporter activity"/>
    <property type="evidence" value="ECO:0007669"/>
    <property type="project" value="TreeGrafter"/>
</dbReference>
<dbReference type="InterPro" id="IPR018303">
    <property type="entry name" value="ATPase_P-typ_P_site"/>
</dbReference>
<keyword evidence="11" id="KW-1278">Translocase</keyword>
<evidence type="ECO:0000259" key="16">
    <source>
        <dbReference type="PROSITE" id="PS50846"/>
    </source>
</evidence>
<keyword evidence="8 15" id="KW-0547">Nucleotide-binding</keyword>
<dbReference type="PANTHER" id="PTHR43520">
    <property type="entry name" value="ATP7, ISOFORM B"/>
    <property type="match status" value="1"/>
</dbReference>
<reference evidence="17" key="1">
    <citation type="submission" date="2013-12" db="EMBL/GenBank/DDBJ databases">
        <authorList>
            <person name="Linke B."/>
        </authorList>
    </citation>
    <scope>NUCLEOTIDE SEQUENCE [LARGE SCALE GENOMIC DNA]</scope>
    <source>
        <strain evidence="17">CRIB-18</strain>
    </source>
</reference>
<comment type="similarity">
    <text evidence="2 15">Belongs to the cation transport ATPase (P-type) (TC 3.A.3) family. Type IB subfamily.</text>
</comment>
<dbReference type="PROSITE" id="PS01047">
    <property type="entry name" value="HMA_1"/>
    <property type="match status" value="1"/>
</dbReference>
<dbReference type="PRINTS" id="PR00119">
    <property type="entry name" value="CATATPASE"/>
</dbReference>
<dbReference type="PANTHER" id="PTHR43520:SF5">
    <property type="entry name" value="CATION-TRANSPORTING P-TYPE ATPASE-RELATED"/>
    <property type="match status" value="1"/>
</dbReference>
<evidence type="ECO:0000256" key="5">
    <source>
        <dbReference type="ARBA" id="ARBA00022553"/>
    </source>
</evidence>
<dbReference type="InterPro" id="IPR059000">
    <property type="entry name" value="ATPase_P-type_domA"/>
</dbReference>
<comment type="caution">
    <text evidence="17">The sequence shown here is derived from an EMBL/GenBank/DDBJ whole genome shotgun (WGS) entry which is preliminary data.</text>
</comment>
<keyword evidence="5" id="KW-0597">Phosphoprotein</keyword>
<evidence type="ECO:0000256" key="7">
    <source>
        <dbReference type="ARBA" id="ARBA00022723"/>
    </source>
</evidence>
<dbReference type="NCBIfam" id="TIGR01525">
    <property type="entry name" value="ATPase-IB_hvy"/>
    <property type="match status" value="1"/>
</dbReference>
<dbReference type="GO" id="GO:0055070">
    <property type="term" value="P:copper ion homeostasis"/>
    <property type="evidence" value="ECO:0007669"/>
    <property type="project" value="TreeGrafter"/>
</dbReference>
<feature type="domain" description="HMA" evidence="16">
    <location>
        <begin position="79"/>
        <end position="145"/>
    </location>
</feature>
<dbReference type="PROSITE" id="PS50846">
    <property type="entry name" value="HMA_2"/>
    <property type="match status" value="1"/>
</dbReference>
<dbReference type="InterPro" id="IPR017969">
    <property type="entry name" value="Heavy-metal-associated_CS"/>
</dbReference>
<dbReference type="AlphaFoldDB" id="A0A090D351"/>
<dbReference type="RefSeq" id="WP_041018745.1">
    <property type="nucleotide sequence ID" value="NZ_CCEJ010000014.1"/>
</dbReference>
<feature type="transmembrane region" description="Helical" evidence="15">
    <location>
        <begin position="439"/>
        <end position="462"/>
    </location>
</feature>
<proteinExistence type="inferred from homology"/>
<feature type="transmembrane region" description="Helical" evidence="15">
    <location>
        <begin position="740"/>
        <end position="757"/>
    </location>
</feature>
<evidence type="ECO:0000256" key="15">
    <source>
        <dbReference type="RuleBase" id="RU362081"/>
    </source>
</evidence>
<dbReference type="InterPro" id="IPR008250">
    <property type="entry name" value="ATPase_P-typ_transduc_dom_A_sf"/>
</dbReference>
<keyword evidence="6 15" id="KW-0812">Transmembrane</keyword>
<dbReference type="InterPro" id="IPR023298">
    <property type="entry name" value="ATPase_P-typ_TM_dom_sf"/>
</dbReference>
<keyword evidence="10" id="KW-0460">Magnesium</keyword>
<dbReference type="NCBIfam" id="TIGR01511">
    <property type="entry name" value="ATPase-IB1_Cu"/>
    <property type="match status" value="1"/>
</dbReference>
<dbReference type="SUPFAM" id="SSF81653">
    <property type="entry name" value="Calcium ATPase, transduction domain A"/>
    <property type="match status" value="1"/>
</dbReference>
<feature type="transmembrane region" description="Helical" evidence="15">
    <location>
        <begin position="256"/>
        <end position="274"/>
    </location>
</feature>
<evidence type="ECO:0000256" key="14">
    <source>
        <dbReference type="ARBA" id="ARBA00023136"/>
    </source>
</evidence>
<dbReference type="eggNOG" id="COG2217">
    <property type="taxonomic scope" value="Bacteria"/>
</dbReference>
<feature type="transmembrane region" description="Helical" evidence="15">
    <location>
        <begin position="194"/>
        <end position="216"/>
    </location>
</feature>
<evidence type="ECO:0000256" key="3">
    <source>
        <dbReference type="ARBA" id="ARBA00022448"/>
    </source>
</evidence>